<accession>A0A069E2B5</accession>
<dbReference type="AlphaFoldDB" id="A0A069E2B5"/>
<dbReference type="EMBL" id="ARYH01000001">
    <property type="protein sequence ID" value="KCZ84023.1"/>
    <property type="molecule type" value="Genomic_DNA"/>
</dbReference>
<feature type="chain" id="PRO_5001660640" description="UrcA family protein" evidence="1">
    <location>
        <begin position="27"/>
        <end position="121"/>
    </location>
</feature>
<organism evidence="2 3">
    <name type="scientific">Hyphomonas adhaerens MHS-3</name>
    <dbReference type="NCBI Taxonomy" id="1280949"/>
    <lineage>
        <taxon>Bacteria</taxon>
        <taxon>Pseudomonadati</taxon>
        <taxon>Pseudomonadota</taxon>
        <taxon>Alphaproteobacteria</taxon>
        <taxon>Hyphomonadales</taxon>
        <taxon>Hyphomonadaceae</taxon>
        <taxon>Hyphomonas</taxon>
    </lineage>
</organism>
<dbReference type="RefSeq" id="WP_035568492.1">
    <property type="nucleotide sequence ID" value="NZ_ARYH01000001.1"/>
</dbReference>
<dbReference type="PATRIC" id="fig|1280949.3.peg.10"/>
<sequence>MKFQKIRFALAAFPFAVAGFGMTATAQTGDEAAISFNRGATAAETYASIEKSARDYCRSVYDDSSAIAGVWPTAVSNCAADVVDQTVNQVQSADLMEYHVAVTRSVQPTEDSVIIVTADNN</sequence>
<gene>
    <name evidence="2" type="ORF">HAD_00050</name>
</gene>
<protein>
    <recommendedName>
        <fullName evidence="4">UrcA family protein</fullName>
    </recommendedName>
</protein>
<reference evidence="2 3" key="1">
    <citation type="journal article" date="2014" name="Antonie Van Leeuwenhoek">
        <title>Hyphomonas beringensis sp. nov. and Hyphomonas chukchiensis sp. nov., isolated from surface seawater of the Bering Sea and Chukchi Sea.</title>
        <authorList>
            <person name="Li C."/>
            <person name="Lai Q."/>
            <person name="Li G."/>
            <person name="Dong C."/>
            <person name="Wang J."/>
            <person name="Liao Y."/>
            <person name="Shao Z."/>
        </authorList>
    </citation>
    <scope>NUCLEOTIDE SEQUENCE [LARGE SCALE GENOMIC DNA]</scope>
    <source>
        <strain evidence="2 3">MHS-3</strain>
    </source>
</reference>
<dbReference type="Proteomes" id="UP000027446">
    <property type="component" value="Unassembled WGS sequence"/>
</dbReference>
<keyword evidence="3" id="KW-1185">Reference proteome</keyword>
<comment type="caution">
    <text evidence="2">The sequence shown here is derived from an EMBL/GenBank/DDBJ whole genome shotgun (WGS) entry which is preliminary data.</text>
</comment>
<evidence type="ECO:0000256" key="1">
    <source>
        <dbReference type="SAM" id="SignalP"/>
    </source>
</evidence>
<evidence type="ECO:0008006" key="4">
    <source>
        <dbReference type="Google" id="ProtNLM"/>
    </source>
</evidence>
<proteinExistence type="predicted"/>
<evidence type="ECO:0000313" key="3">
    <source>
        <dbReference type="Proteomes" id="UP000027446"/>
    </source>
</evidence>
<keyword evidence="1" id="KW-0732">Signal</keyword>
<feature type="signal peptide" evidence="1">
    <location>
        <begin position="1"/>
        <end position="26"/>
    </location>
</feature>
<evidence type="ECO:0000313" key="2">
    <source>
        <dbReference type="EMBL" id="KCZ84023.1"/>
    </source>
</evidence>
<name>A0A069E2B5_9PROT</name>
<dbReference type="OrthoDB" id="7619514at2"/>